<comment type="cofactor">
    <cofactor evidence="1">
        <name>pantetheine 4'-phosphate</name>
        <dbReference type="ChEBI" id="CHEBI:47942"/>
    </cofactor>
</comment>
<dbReference type="InterPro" id="IPR045851">
    <property type="entry name" value="AMP-bd_C_sf"/>
</dbReference>
<dbReference type="SMART" id="SM00824">
    <property type="entry name" value="PKS_TE"/>
    <property type="match status" value="1"/>
</dbReference>
<evidence type="ECO:0000259" key="6">
    <source>
        <dbReference type="PROSITE" id="PS50075"/>
    </source>
</evidence>
<dbReference type="InterPro" id="IPR041464">
    <property type="entry name" value="TubC_N"/>
</dbReference>
<dbReference type="InterPro" id="IPR057326">
    <property type="entry name" value="KR_dom"/>
</dbReference>
<dbReference type="InterPro" id="IPR029479">
    <property type="entry name" value="Nitroreductase"/>
</dbReference>
<evidence type="ECO:0000256" key="1">
    <source>
        <dbReference type="ARBA" id="ARBA00001957"/>
    </source>
</evidence>
<dbReference type="InterPro" id="IPR036736">
    <property type="entry name" value="ACP-like_sf"/>
</dbReference>
<dbReference type="FunFam" id="1.10.1200.10:FF:000005">
    <property type="entry name" value="Nonribosomal peptide synthetase 1"/>
    <property type="match status" value="1"/>
</dbReference>
<dbReference type="FunFam" id="3.40.50.12780:FF:000012">
    <property type="entry name" value="Non-ribosomal peptide synthetase"/>
    <property type="match status" value="1"/>
</dbReference>
<dbReference type="InterPro" id="IPR000415">
    <property type="entry name" value="Nitroreductase-like"/>
</dbReference>
<dbReference type="InterPro" id="IPR057737">
    <property type="entry name" value="Condensation_MtbB-like"/>
</dbReference>
<evidence type="ECO:0000313" key="7">
    <source>
        <dbReference type="EMBL" id="WAN69987.1"/>
    </source>
</evidence>
<dbReference type="Gene3D" id="3.40.50.12780">
    <property type="entry name" value="N-terminal domain of ligase-like"/>
    <property type="match status" value="2"/>
</dbReference>
<dbReference type="NCBIfam" id="TIGR01733">
    <property type="entry name" value="AA-adenyl-dom"/>
    <property type="match status" value="1"/>
</dbReference>
<dbReference type="Gene3D" id="2.30.38.10">
    <property type="entry name" value="Luciferase, Domain 3"/>
    <property type="match status" value="1"/>
</dbReference>
<dbReference type="SUPFAM" id="SSF51735">
    <property type="entry name" value="NAD(P)-binding Rossmann-fold domains"/>
    <property type="match status" value="2"/>
</dbReference>
<dbReference type="InterPro" id="IPR044894">
    <property type="entry name" value="TubC_N_sf"/>
</dbReference>
<dbReference type="Pfam" id="PF08659">
    <property type="entry name" value="KR"/>
    <property type="match status" value="1"/>
</dbReference>
<dbReference type="FunFam" id="3.30.559.30:FF:000006">
    <property type="entry name" value="Yersiniabactin polyketide/non-ribosomal peptide synthetase"/>
    <property type="match status" value="1"/>
</dbReference>
<dbReference type="CDD" id="cd05906">
    <property type="entry name" value="A_NRPS_TubE_like"/>
    <property type="match status" value="1"/>
</dbReference>
<dbReference type="InterPro" id="IPR000873">
    <property type="entry name" value="AMP-dep_synth/lig_dom"/>
</dbReference>
<reference evidence="7" key="1">
    <citation type="journal article" date="2017" name="Proc. Natl. Acad. Sci. U.S.A.">
        <title>Comparative genomics uncovers the prolific and distinctive metabolic potential of the cyanobacterial genus Moorea.</title>
        <authorList>
            <person name="Leao T."/>
            <person name="Castelao G."/>
            <person name="Korobeynikov A."/>
            <person name="Monroe E.A."/>
            <person name="Podell S."/>
            <person name="Glukhov E."/>
            <person name="Allen E.E."/>
            <person name="Gerwick W.H."/>
            <person name="Gerwick L."/>
        </authorList>
    </citation>
    <scope>NUCLEOTIDE SEQUENCE</scope>
    <source>
        <strain evidence="7">JHB</strain>
    </source>
</reference>
<dbReference type="NCBIfam" id="TIGR03605">
    <property type="entry name" value="antibiot_sagB"/>
    <property type="match status" value="1"/>
</dbReference>
<dbReference type="InterPro" id="IPR020802">
    <property type="entry name" value="TesA-like"/>
</dbReference>
<evidence type="ECO:0000256" key="2">
    <source>
        <dbReference type="ARBA" id="ARBA00004924"/>
    </source>
</evidence>
<proteinExistence type="predicted"/>
<sequence>MKNQTIVKFLSQLRKLNIQFLDDGEKLRCQAPEGVLTPALSRQIAERKAEILAYLQQARQKTSSSPPAISVVSRDEKLPLSFAQERLWFFDQLDGSTAPYIEQGAMKLSGNLNILALQQAFCEIVRRHEVFRTRFHSVNGIPMQVIVPDASLEISVVDWEHLPKTQQERQIKQYAQQQAKIPFNLSEDLLLRVTLLQLSQQEFILLVALHHIVADVWSVGLLVQELSVLYQAYSQEKPSPLPEPSIQYADFAAWQRQWLTAELQQKQLQYWQQQLADAPTLLRLPMDRSRPSVQSYRGNTQTFAIDKQLTNQLRKLSQNTETTLFMTLLAAFAVLLFRYSAQDDILIGSPIANRNHSEIESLIGFFANTITLRTCLKGNPSFEQLLEQVRKVTLSAYTHQDVPFERVVETLQPERSLSYSPLFQVVFILQDAPMESFELPGVTLKYLPEINPGTAKFDLVLSMEETEIGLIGTWEYSTDLFEEQTIARMARHFQTLLSAIVANPTHKIEKLPLLTASDRQQLLAVGNNNDLEPVPDKCFHQLFEEQVERSPDEVAVVHLDRQLTYRQLNEQANQLARYLQSWGIQPESPVCCLSTERSVEMIVALLGILKAGGSYVLVDPSEPIQSLAKIPDQLLLVSLTQEKDLCHWLENKTKVVYLDSEWEAIAQQSTENLNSNSTPENLAYVLGLETQSISVEHRAVVRRLNWLQSKVELSLGERVLHQTSLGPESVLWEIFLPLMVGGCVVIAPTERFDSAASWQQLIAEKKISIANFLPSQLTAFVGSLNLTAAGQLTHLRWLLCSGESLSHSEVEICSQYLNAHLLYAYTLPEIAGEVSCWQTQLGEHTEVAPVNLPTDFSVYVLDPYGEPVPPGVTGEVYVKGRDLTQSKLNQTKETPVSFVEHPELGSLLKTGEWGCLRANGCLELQGFEQRWAWIKGHRVELQAIERALLAITGVEDCYILMRQRQLVAYVATSKSFLPESFHNQLKTQLPSYMLPSAYVPVSSLPLTGKGLIDESALAQLEVIDSELVSRWEEQLRSLPEIEQVAVVVQPQVKTLSRLHISDLVPSPPRGTDTDTHQVETDNLIDKGKQNLPQEVNQLAISEGEPLTEPEAQTLGEILQRAALENSTKGVVYIQPDGTEFVQSYKNLLEDAQRILGGLRKLGLKPQDKVIFQLSANQNFISAFWGCILGGFIPVPIAATGNLNKLQNSWQMLGKPLVISEEKLAPKLHQWAAELKLENFQIEAIEPLKDSEADRNWHESNSEELVLLLLTSGSTGMPKAVMHNHRSLLSRSAATVQTNSFSKEDISLNWFSLDHVGGIVMFHLRDVYLGCQQIHAPTELVLQEPTRWLDWISHYRATITWAPNFAYGLIVQELENRQKTGSQQENHRGWDLSSMHFILNAGEAIVAKTVRGFLEVLGQYQLHDSAMHPAWGMSETSSAVTFSSNFLLSSTTDEQKFVEVGSPVPGFAIRIVDNQNQIVKETMAGRVQVKGPSVTSGYYQNTEANQDAFTEDGWFNTGDIGFLQQGCLTITGRQKDIIIINGLNYYSHEIEAAIEEIEGVEVSYTAACAVREGDSDTDKLAIFFNPAKTARDREADLLKEIRLRVVARFGINPDYLIPVEAEVIPKTAIGKIQRSQLKQRFESGEFNTILKRVDLLLLNVNTIPSWFYRKVWQAKVPVFNLSSQITTTLIFSDTLGLGTVLSEELEKHPQPCIQVSVGEKFTKISDNHYCLVPDRAEHYQMLFKQLAQEKKTIGQIVCLWEYDQYRGEISHLEALEQSQKQGLFRLLFLVKALEQSRSEEQSVQLLWVSSYSQSIVPSDKIAYEKGTVLGLLKTISQELTWLNCRHIDLPVAEVEVNKSYLWQELGNFSKESEVAYRDGKRLVCGIESVNLAAQPKQQLPLKTGGIYLISGGLGGIGTKIASYLLKNYQARLLVVGRTSLPPQNTWSTQAAGENELAKKIRAYQQLQQLPGAIIYEAVDICDEAQLQQVVKTTISQWGGPLDGIIHLAGRFSEQLLASETPESFMGIVRPKVLGSWALHQLLLKENQTGLFIHFSSVNGFFGGTTVGAYAAASSFQETFCDYQQTKTGVQSYCLSWSMWDEIGMSQGYQMKELSRSKGFFAIDSKQGINCLLAALSHGQSHLLVGLDGTQPNIERWTFTSPPQNRQQLTAYFTSQVKELPVSRLEQLEVGDRFGRLSRCLWAQLAQMPLRSSGEIDREKLRGLDTGMGVLEQTKPRNQVESQLVEIFQQVLEVPVASIHDNFFALGGNSLQAVQVVSRIQQTLNQEVSLHVLFQAPSVAQLGSTLITSGEDHLLGGQELNVGLPTLVPDPEQRYEPFPLTDIQQAYWLGRDQAFDLGNIASHVYFELDCENLNLERLNQAWQKLVDYHDMLRAVVLPDGQQQVKQQVPFYQIQVFDLQNQPEPAVSDHLKAIREQMSHEILPSEQWPLFKFCATQLDEKHYHLHLSFDALIADGWSLMLLGQQWVQLYQDPESSLPSLELSFRDYVLAQIALEVTPQYQRSQDYWFGRLSTLPPAPELPFTKQLVALEQPQFTRRTARLSAVDWQRLKDRASQANLTNSTVLLAAFADVLTRWSKDPKFTINLTLFNRLPLHPQVNQLLGDFTSLTLLEVDNSEEVPFINRAQRLQEQLWQDLDHRYVSGVAVQRELRRQYGSYQGMGVVFTSTLGMSSQSEKQFSVNQLGQMVYSISQTPQVWLDHQVMEEQGALLFDWDTVEELFCEGVVEEMFNSYTNYLQHLATSESAWMEINPQLLPPAQLQQLAQLNQSNVTIPQQTLHGLFELQVEQNPEKKAVIAPERCLSYGELYQRARDIGDRLQQLGASPNSLVAVVMFKGWEQVVAVLAILMSGAAYVPIDPELPQQRREYLLGQGSVKLVLTQEPLLEQLAIPEGIECLSVDTFESGNHDSSAFIPRHQPEDLAYVIYTSGSTGLPKGVMIKHQAVVNTILDINQRFDVTADDRILALSALSFDLSVYDIFGLLAAGGTLVMPSAAKTKDPAHWYELIVTHQLTLWNSVPALMQILVEYLCGQESNQSGNALRLALLSGDWIPLALPEQIKQLWPQAEIISLGGATEASIWSIYYPIAQIPPTTKSIPYGKSLTNQSFYVLNDLMHPTPVWVCGQLYIGGRGLASGYLLDDQKTRERFITHPVTEEQLYKTGDLGRYLPDGNIEFIGRCDFQVKINGYRVELGEVEVALKENSTVKEAIVSAFGELENKRLVAYIVPSQPSVDKAKVPEGYQPSQTEGIILDPVERIEFKLKQPGLRSPSPTKETISLPLSEFDAAQKEAYLKRQSYRQFLREPLTLEELSQFLSCLLPIKLEEFPLPKYLYPSAGNLYPVQTYLLIKPERVSGLSGGIYYYCPREHNLVLLNSLMKVDSRIYGSNQPIFDQSAFALFLINKLSAITPMYGELAEKFCLLEAGHMGQLLMSTAPDYEMGLCPIGGLEFNKLRDLFELESNQSLIYSFVGGKIDPVQTQQLFTEQPSKKPKSLPQQLREHLQQMLPSYMVPNDYVLLETLPLTSNGKIDRKSLPAPETVQSLQTQQQLQENFVPPRDLVELKLAQIWSNILDIPSVGVRDNFFDLGGNSLVAIRLMTQIEQQFGRNLSLATLFEGQAIEQLATILREQSDSNFWSSLVPIQTGGQKQPFFCVAGGGGNVLYFYHLASHLGLDQPLYALQSVGLDGESEPYTRIEDLAAHYVEAIKSVQPKGPYLLGGHSFGGLVAFETAQQLQKQGDEVAKLFIIDMRAPAVDKPEPDSYQLDVDWDSAGMLASIAGIFERMFGKNIGVSSEFLQPLSLEERLNYVNEQFQKVNLFPPGTGVKQIRGILRVGKANQQQEAYYVPRDIYPTQITLFRASEEAPMEVAASEDIHKILYDSRKNDPVWGWGEFSAGEVELHSVPGDHLTIMAEPNVGVLAEKLRACLEKAQSANPID</sequence>
<dbReference type="EMBL" id="CP017708">
    <property type="protein sequence ID" value="WAN69987.1"/>
    <property type="molecule type" value="Genomic_DNA"/>
</dbReference>
<dbReference type="Pfam" id="PF21394">
    <property type="entry name" value="Beta-ketacyl_N"/>
    <property type="match status" value="1"/>
</dbReference>
<dbReference type="Pfam" id="PF00975">
    <property type="entry name" value="Thioesterase"/>
    <property type="match status" value="1"/>
</dbReference>
<dbReference type="GO" id="GO:0016491">
    <property type="term" value="F:oxidoreductase activity"/>
    <property type="evidence" value="ECO:0007669"/>
    <property type="project" value="InterPro"/>
</dbReference>
<dbReference type="InterPro" id="IPR020845">
    <property type="entry name" value="AMP-binding_CS"/>
</dbReference>
<protein>
    <submittedName>
        <fullName evidence="7">Amino acid adenylation domain-containing protein</fullName>
    </submittedName>
</protein>
<dbReference type="GO" id="GO:0016874">
    <property type="term" value="F:ligase activity"/>
    <property type="evidence" value="ECO:0007669"/>
    <property type="project" value="UniProtKB-KW"/>
</dbReference>
<dbReference type="Pfam" id="PF00881">
    <property type="entry name" value="Nitroreductase"/>
    <property type="match status" value="1"/>
</dbReference>
<dbReference type="InterPro" id="IPR049490">
    <property type="entry name" value="C883_1060-like_KR_N"/>
</dbReference>
<dbReference type="SMART" id="SM00822">
    <property type="entry name" value="PKS_KR"/>
    <property type="match status" value="1"/>
</dbReference>
<dbReference type="InterPro" id="IPR010071">
    <property type="entry name" value="AA_adenyl_dom"/>
</dbReference>
<dbReference type="Gene3D" id="3.40.109.10">
    <property type="entry name" value="NADH Oxidase"/>
    <property type="match status" value="1"/>
</dbReference>
<dbReference type="SUPFAM" id="SSF56801">
    <property type="entry name" value="Acetyl-CoA synthetase-like"/>
    <property type="match status" value="3"/>
</dbReference>
<accession>A0A9Q9SUQ4</accession>
<dbReference type="Gene3D" id="3.40.50.720">
    <property type="entry name" value="NAD(P)-binding Rossmann-like Domain"/>
    <property type="match status" value="1"/>
</dbReference>
<dbReference type="GO" id="GO:0031177">
    <property type="term" value="F:phosphopantetheine binding"/>
    <property type="evidence" value="ECO:0007669"/>
    <property type="project" value="InterPro"/>
</dbReference>
<dbReference type="Gene3D" id="3.30.559.10">
    <property type="entry name" value="Chloramphenicol acetyltransferase-like domain"/>
    <property type="match status" value="2"/>
</dbReference>
<dbReference type="GO" id="GO:0044550">
    <property type="term" value="P:secondary metabolite biosynthetic process"/>
    <property type="evidence" value="ECO:0007669"/>
    <property type="project" value="TreeGrafter"/>
</dbReference>
<dbReference type="Gene3D" id="3.40.50.1820">
    <property type="entry name" value="alpha/beta hydrolase"/>
    <property type="match status" value="2"/>
</dbReference>
<dbReference type="SUPFAM" id="SSF47336">
    <property type="entry name" value="ACP-like"/>
    <property type="match status" value="2"/>
</dbReference>
<keyword evidence="5" id="KW-0436">Ligase</keyword>
<dbReference type="PANTHER" id="PTHR45527:SF10">
    <property type="entry name" value="PYOCHELIN SYNTHASE PCHF"/>
    <property type="match status" value="1"/>
</dbReference>
<feature type="domain" description="Carrier" evidence="6">
    <location>
        <begin position="2233"/>
        <end position="2308"/>
    </location>
</feature>
<dbReference type="CDD" id="cd08953">
    <property type="entry name" value="KR_2_SDR_x"/>
    <property type="match status" value="1"/>
</dbReference>
<dbReference type="FunFam" id="3.30.559.10:FF:000023">
    <property type="entry name" value="Non-ribosomal peptide synthetase"/>
    <property type="match status" value="1"/>
</dbReference>
<name>A0A9Q9SUQ4_MOOP1</name>
<dbReference type="Pfam" id="PF18563">
    <property type="entry name" value="TubC_N"/>
    <property type="match status" value="1"/>
</dbReference>
<dbReference type="PROSITE" id="PS00012">
    <property type="entry name" value="PHOSPHOPANTETHEINE"/>
    <property type="match status" value="1"/>
</dbReference>
<dbReference type="Pfam" id="PF00501">
    <property type="entry name" value="AMP-binding"/>
    <property type="match status" value="3"/>
</dbReference>
<dbReference type="FunFam" id="3.40.50.980:FF:000001">
    <property type="entry name" value="Non-ribosomal peptide synthetase"/>
    <property type="match status" value="1"/>
</dbReference>
<dbReference type="Gene3D" id="3.40.50.980">
    <property type="match status" value="2"/>
</dbReference>
<dbReference type="FunFam" id="3.30.559.10:FF:000012">
    <property type="entry name" value="Non-ribosomal peptide synthetase"/>
    <property type="match status" value="1"/>
</dbReference>
<gene>
    <name evidence="7" type="ORF">BJP36_38610</name>
</gene>
<evidence type="ECO:0000256" key="5">
    <source>
        <dbReference type="ARBA" id="ARBA00022598"/>
    </source>
</evidence>
<reference evidence="7" key="2">
    <citation type="submission" date="2022-10" db="EMBL/GenBank/DDBJ databases">
        <authorList>
            <person name="Ngo T.-E."/>
        </authorList>
    </citation>
    <scope>NUCLEOTIDE SEQUENCE</scope>
    <source>
        <strain evidence="7">JHB</strain>
    </source>
</reference>
<dbReference type="InterPro" id="IPR023213">
    <property type="entry name" value="CAT-like_dom_sf"/>
</dbReference>
<dbReference type="Gene3D" id="1.10.10.1830">
    <property type="entry name" value="Non-ribosomal peptide synthase, adenylation domain"/>
    <property type="match status" value="1"/>
</dbReference>
<feature type="domain" description="Carrier" evidence="6">
    <location>
        <begin position="3565"/>
        <end position="3640"/>
    </location>
</feature>
<dbReference type="Proteomes" id="UP000176944">
    <property type="component" value="Chromosome"/>
</dbReference>
<dbReference type="GO" id="GO:0005829">
    <property type="term" value="C:cytosol"/>
    <property type="evidence" value="ECO:0007669"/>
    <property type="project" value="TreeGrafter"/>
</dbReference>
<dbReference type="InterPro" id="IPR036291">
    <property type="entry name" value="NAD(P)-bd_dom_sf"/>
</dbReference>
<dbReference type="InterPro" id="IPR001242">
    <property type="entry name" value="Condensation_dom"/>
</dbReference>
<dbReference type="SUPFAM" id="SSF52777">
    <property type="entry name" value="CoA-dependent acyltransferases"/>
    <property type="match status" value="4"/>
</dbReference>
<evidence type="ECO:0000256" key="4">
    <source>
        <dbReference type="ARBA" id="ARBA00022553"/>
    </source>
</evidence>
<dbReference type="InterPro" id="IPR029058">
    <property type="entry name" value="AB_hydrolase_fold"/>
</dbReference>
<dbReference type="SUPFAM" id="SSF55469">
    <property type="entry name" value="FMN-dependent nitroreductase-like"/>
    <property type="match status" value="1"/>
</dbReference>
<dbReference type="Pfam" id="PF00668">
    <property type="entry name" value="Condensation"/>
    <property type="match status" value="2"/>
</dbReference>
<dbReference type="InterPro" id="IPR042099">
    <property type="entry name" value="ANL_N_sf"/>
</dbReference>
<keyword evidence="4" id="KW-0597">Phosphoprotein</keyword>
<dbReference type="InterPro" id="IPR020051">
    <property type="entry name" value="SagB-type_dehydrogenase"/>
</dbReference>
<dbReference type="InterPro" id="IPR009081">
    <property type="entry name" value="PP-bd_ACP"/>
</dbReference>
<dbReference type="Pfam" id="PF00550">
    <property type="entry name" value="PP-binding"/>
    <property type="match status" value="2"/>
</dbReference>
<dbReference type="CDD" id="cd02142">
    <property type="entry name" value="McbC_SagB-like_oxidoreductase"/>
    <property type="match status" value="1"/>
</dbReference>
<dbReference type="InterPro" id="IPR013968">
    <property type="entry name" value="PKS_KR"/>
</dbReference>
<dbReference type="GO" id="GO:0043041">
    <property type="term" value="P:amino acid activation for nonribosomal peptide biosynthetic process"/>
    <property type="evidence" value="ECO:0007669"/>
    <property type="project" value="TreeGrafter"/>
</dbReference>
<dbReference type="PROSITE" id="PS50075">
    <property type="entry name" value="CARRIER"/>
    <property type="match status" value="2"/>
</dbReference>
<dbReference type="GO" id="GO:0008610">
    <property type="term" value="P:lipid biosynthetic process"/>
    <property type="evidence" value="ECO:0007669"/>
    <property type="project" value="UniProtKB-ARBA"/>
</dbReference>
<keyword evidence="3" id="KW-0596">Phosphopantetheine</keyword>
<dbReference type="InterPro" id="IPR006162">
    <property type="entry name" value="Ppantetheine_attach_site"/>
</dbReference>
<dbReference type="PROSITE" id="PS00455">
    <property type="entry name" value="AMP_BINDING"/>
    <property type="match status" value="2"/>
</dbReference>
<dbReference type="InterPro" id="IPR020806">
    <property type="entry name" value="PKS_PP-bd"/>
</dbReference>
<comment type="pathway">
    <text evidence="2">Siderophore biosynthesis.</text>
</comment>
<dbReference type="NCBIfam" id="NF003417">
    <property type="entry name" value="PRK04813.1"/>
    <property type="match status" value="4"/>
</dbReference>
<dbReference type="PANTHER" id="PTHR45527">
    <property type="entry name" value="NONRIBOSOMAL PEPTIDE SYNTHETASE"/>
    <property type="match status" value="1"/>
</dbReference>
<dbReference type="InterPro" id="IPR001031">
    <property type="entry name" value="Thioesterase"/>
</dbReference>
<dbReference type="CDD" id="cd19531">
    <property type="entry name" value="LCL_NRPS-like"/>
    <property type="match status" value="1"/>
</dbReference>
<evidence type="ECO:0000256" key="3">
    <source>
        <dbReference type="ARBA" id="ARBA00022450"/>
    </source>
</evidence>
<dbReference type="CDD" id="cd19535">
    <property type="entry name" value="Cyc_NRPS"/>
    <property type="match status" value="1"/>
</dbReference>
<dbReference type="Gene3D" id="1.10.1200.10">
    <property type="entry name" value="ACP-like"/>
    <property type="match status" value="1"/>
</dbReference>
<dbReference type="SUPFAM" id="SSF53474">
    <property type="entry name" value="alpha/beta-Hydrolases"/>
    <property type="match status" value="1"/>
</dbReference>
<dbReference type="CDD" id="cd12114">
    <property type="entry name" value="A_NRPS_TlmIV_like"/>
    <property type="match status" value="1"/>
</dbReference>
<dbReference type="Gene3D" id="3.30.559.30">
    <property type="entry name" value="Nonribosomal peptide synthetase, condensation domain"/>
    <property type="match status" value="2"/>
</dbReference>
<dbReference type="SMART" id="SM00823">
    <property type="entry name" value="PKS_PP"/>
    <property type="match status" value="2"/>
</dbReference>
<dbReference type="Gene3D" id="3.30.300.30">
    <property type="match status" value="4"/>
</dbReference>
<organism evidence="7">
    <name type="scientific">Moorena producens (strain JHB)</name>
    <dbReference type="NCBI Taxonomy" id="1454205"/>
    <lineage>
        <taxon>Bacteria</taxon>
        <taxon>Bacillati</taxon>
        <taxon>Cyanobacteriota</taxon>
        <taxon>Cyanophyceae</taxon>
        <taxon>Coleofasciculales</taxon>
        <taxon>Coleofasciculaceae</taxon>
        <taxon>Moorena</taxon>
    </lineage>
</organism>